<gene>
    <name evidence="3" type="ORF">OAUR00152_LOCUS37293</name>
</gene>
<sequence>MKNRVIAIGYAAIIVLTLVALSVLFATSFRSADDGDGEGDENREWRWDGPEVERAAKLAFAYSWMIISTLALGTVAFRVLKRAAISDASVPRAGMGVLGGSTLLYASTALICSLYFWDMGYEEADEGDADNQGGDEDNQGRFLREDDEEGIGSHLISVSCLVLFAVYLVLSAVIFAQHNYGDGDGDCVDEVPVSDRPTETDIARSGAHLDVLYDSWRAFSVVSMSLLLLTLIVSIIPIFLEDAERLQDEGNIFNFLWILVWMILLFICIIYSGKRVFRSGNGIIASKMETGALGGALLFFSSQAFLLAVLYGSFAIEDHHREDSPLGSVAFSYLCLFLAAASIFFALGLNKYCRPVFTRESVNSEPQDSSNGNFFVSMDKDIS</sequence>
<proteinExistence type="predicted"/>
<protein>
    <submittedName>
        <fullName evidence="3">Uncharacterized protein</fullName>
    </submittedName>
</protein>
<feature type="transmembrane region" description="Helical" evidence="2">
    <location>
        <begin position="7"/>
        <end position="29"/>
    </location>
</feature>
<evidence type="ECO:0000313" key="3">
    <source>
        <dbReference type="EMBL" id="CAE2280384.1"/>
    </source>
</evidence>
<reference evidence="3" key="1">
    <citation type="submission" date="2021-01" db="EMBL/GenBank/DDBJ databases">
        <authorList>
            <person name="Corre E."/>
            <person name="Pelletier E."/>
            <person name="Niang G."/>
            <person name="Scheremetjew M."/>
            <person name="Finn R."/>
            <person name="Kale V."/>
            <person name="Holt S."/>
            <person name="Cochrane G."/>
            <person name="Meng A."/>
            <person name="Brown T."/>
            <person name="Cohen L."/>
        </authorList>
    </citation>
    <scope>NUCLEOTIDE SEQUENCE</scope>
    <source>
        <strain evidence="3">Isolate 1302-5</strain>
    </source>
</reference>
<feature type="compositionally biased region" description="Polar residues" evidence="1">
    <location>
        <begin position="362"/>
        <end position="374"/>
    </location>
</feature>
<keyword evidence="2" id="KW-1133">Transmembrane helix</keyword>
<evidence type="ECO:0000256" key="1">
    <source>
        <dbReference type="SAM" id="MobiDB-lite"/>
    </source>
</evidence>
<keyword evidence="2" id="KW-0812">Transmembrane</keyword>
<dbReference type="EMBL" id="HBKQ01054306">
    <property type="protein sequence ID" value="CAE2280384.1"/>
    <property type="molecule type" value="Transcribed_RNA"/>
</dbReference>
<organism evidence="3">
    <name type="scientific">Odontella aurita</name>
    <dbReference type="NCBI Taxonomy" id="265563"/>
    <lineage>
        <taxon>Eukaryota</taxon>
        <taxon>Sar</taxon>
        <taxon>Stramenopiles</taxon>
        <taxon>Ochrophyta</taxon>
        <taxon>Bacillariophyta</taxon>
        <taxon>Mediophyceae</taxon>
        <taxon>Biddulphiophycidae</taxon>
        <taxon>Eupodiscales</taxon>
        <taxon>Odontellaceae</taxon>
        <taxon>Odontella</taxon>
    </lineage>
</organism>
<name>A0A7S4ND42_9STRA</name>
<feature type="transmembrane region" description="Helical" evidence="2">
    <location>
        <begin position="292"/>
        <end position="314"/>
    </location>
</feature>
<accession>A0A7S4ND42</accession>
<feature type="transmembrane region" description="Helical" evidence="2">
    <location>
        <begin position="218"/>
        <end position="240"/>
    </location>
</feature>
<feature type="transmembrane region" description="Helical" evidence="2">
    <location>
        <begin position="326"/>
        <end position="349"/>
    </location>
</feature>
<evidence type="ECO:0000256" key="2">
    <source>
        <dbReference type="SAM" id="Phobius"/>
    </source>
</evidence>
<feature type="region of interest" description="Disordered" evidence="1">
    <location>
        <begin position="362"/>
        <end position="383"/>
    </location>
</feature>
<dbReference type="AlphaFoldDB" id="A0A7S4ND42"/>
<feature type="transmembrane region" description="Helical" evidence="2">
    <location>
        <begin position="59"/>
        <end position="80"/>
    </location>
</feature>
<feature type="transmembrane region" description="Helical" evidence="2">
    <location>
        <begin position="92"/>
        <end position="117"/>
    </location>
</feature>
<feature type="transmembrane region" description="Helical" evidence="2">
    <location>
        <begin position="252"/>
        <end position="271"/>
    </location>
</feature>
<keyword evidence="2" id="KW-0472">Membrane</keyword>
<feature type="transmembrane region" description="Helical" evidence="2">
    <location>
        <begin position="151"/>
        <end position="170"/>
    </location>
</feature>